<dbReference type="InterPro" id="IPR011006">
    <property type="entry name" value="CheY-like_superfamily"/>
</dbReference>
<evidence type="ECO:0000313" key="11">
    <source>
        <dbReference type="Proteomes" id="UP000001052"/>
    </source>
</evidence>
<dbReference type="HOGENOM" id="CLU_000445_30_1_7"/>
<dbReference type="InterPro" id="IPR001867">
    <property type="entry name" value="OmpR/PhoB-type_DNA-bd"/>
</dbReference>
<dbReference type="Gene3D" id="1.10.10.10">
    <property type="entry name" value="Winged helix-like DNA-binding domain superfamily/Winged helix DNA-binding domain"/>
    <property type="match status" value="1"/>
</dbReference>
<feature type="modified residue" description="4-aspartylphosphate" evidence="6">
    <location>
        <position position="57"/>
    </location>
</feature>
<dbReference type="Gene3D" id="3.40.50.2300">
    <property type="match status" value="1"/>
</dbReference>
<dbReference type="PROSITE" id="PS50110">
    <property type="entry name" value="RESPONSE_REGULATORY"/>
    <property type="match status" value="1"/>
</dbReference>
<dbReference type="Gene3D" id="6.10.250.690">
    <property type="match status" value="1"/>
</dbReference>
<dbReference type="GO" id="GO:0000976">
    <property type="term" value="F:transcription cis-regulatory region binding"/>
    <property type="evidence" value="ECO:0007669"/>
    <property type="project" value="TreeGrafter"/>
</dbReference>
<dbReference type="GO" id="GO:0032993">
    <property type="term" value="C:protein-DNA complex"/>
    <property type="evidence" value="ECO:0007669"/>
    <property type="project" value="TreeGrafter"/>
</dbReference>
<evidence type="ECO:0000256" key="1">
    <source>
        <dbReference type="ARBA" id="ARBA00022553"/>
    </source>
</evidence>
<dbReference type="CDD" id="cd17574">
    <property type="entry name" value="REC_OmpR"/>
    <property type="match status" value="1"/>
</dbReference>
<organism evidence="10 11">
    <name type="scientific">Desulfohalobium retbaense (strain ATCC 49708 / DSM 5692 / JCM 16813 / HR100)</name>
    <dbReference type="NCBI Taxonomy" id="485915"/>
    <lineage>
        <taxon>Bacteria</taxon>
        <taxon>Pseudomonadati</taxon>
        <taxon>Thermodesulfobacteriota</taxon>
        <taxon>Desulfovibrionia</taxon>
        <taxon>Desulfovibrionales</taxon>
        <taxon>Desulfohalobiaceae</taxon>
        <taxon>Desulfohalobium</taxon>
    </lineage>
</organism>
<evidence type="ECO:0000256" key="6">
    <source>
        <dbReference type="PROSITE-ProRule" id="PRU00169"/>
    </source>
</evidence>
<evidence type="ECO:0000256" key="5">
    <source>
        <dbReference type="ARBA" id="ARBA00023163"/>
    </source>
</evidence>
<dbReference type="AlphaFoldDB" id="C8X3Y5"/>
<dbReference type="SMART" id="SM00862">
    <property type="entry name" value="Trans_reg_C"/>
    <property type="match status" value="1"/>
</dbReference>
<dbReference type="GO" id="GO:0006355">
    <property type="term" value="P:regulation of DNA-templated transcription"/>
    <property type="evidence" value="ECO:0007669"/>
    <property type="project" value="InterPro"/>
</dbReference>
<dbReference type="InterPro" id="IPR001789">
    <property type="entry name" value="Sig_transdc_resp-reg_receiver"/>
</dbReference>
<reference evidence="10 11" key="2">
    <citation type="journal article" date="2010" name="Stand. Genomic Sci.">
        <title>Complete genome sequence of Desulfohalobium retbaense type strain (HR(100)).</title>
        <authorList>
            <person name="Spring S."/>
            <person name="Nolan M."/>
            <person name="Lapidus A."/>
            <person name="Glavina Del Rio T."/>
            <person name="Copeland A."/>
            <person name="Tice H."/>
            <person name="Cheng J.F."/>
            <person name="Lucas S."/>
            <person name="Land M."/>
            <person name="Chen F."/>
            <person name="Bruce D."/>
            <person name="Goodwin L."/>
            <person name="Pitluck S."/>
            <person name="Ivanova N."/>
            <person name="Mavromatis K."/>
            <person name="Mikhailova N."/>
            <person name="Pati A."/>
            <person name="Chen A."/>
            <person name="Palaniappan K."/>
            <person name="Hauser L."/>
            <person name="Chang Y.J."/>
            <person name="Jeffries C.D."/>
            <person name="Munk C."/>
            <person name="Kiss H."/>
            <person name="Chain P."/>
            <person name="Han C."/>
            <person name="Brettin T."/>
            <person name="Detter J.C."/>
            <person name="Schuler E."/>
            <person name="Goker M."/>
            <person name="Rohde M."/>
            <person name="Bristow J."/>
            <person name="Eisen J.A."/>
            <person name="Markowitz V."/>
            <person name="Hugenholtz P."/>
            <person name="Kyrpides N.C."/>
            <person name="Klenk H.P."/>
        </authorList>
    </citation>
    <scope>NUCLEOTIDE SEQUENCE [LARGE SCALE GENOMIC DNA]</scope>
    <source>
        <strain evidence="10 11">DSM 5692</strain>
    </source>
</reference>
<keyword evidence="2" id="KW-0902">Two-component regulatory system</keyword>
<dbReference type="GO" id="GO:0005829">
    <property type="term" value="C:cytosol"/>
    <property type="evidence" value="ECO:0007669"/>
    <property type="project" value="TreeGrafter"/>
</dbReference>
<accession>C8X3Y5</accession>
<dbReference type="PROSITE" id="PS51755">
    <property type="entry name" value="OMPR_PHOB"/>
    <property type="match status" value="1"/>
</dbReference>
<dbReference type="Pfam" id="PF00486">
    <property type="entry name" value="Trans_reg_C"/>
    <property type="match status" value="1"/>
</dbReference>
<evidence type="ECO:0000256" key="3">
    <source>
        <dbReference type="ARBA" id="ARBA00023015"/>
    </source>
</evidence>
<dbReference type="CDD" id="cd00383">
    <property type="entry name" value="trans_reg_C"/>
    <property type="match status" value="1"/>
</dbReference>
<keyword evidence="5" id="KW-0804">Transcription</keyword>
<feature type="DNA-binding region" description="OmpR/PhoB-type" evidence="7">
    <location>
        <begin position="135"/>
        <end position="234"/>
    </location>
</feature>
<name>C8X3Y5_DESRD</name>
<reference evidence="11" key="1">
    <citation type="submission" date="2009-09" db="EMBL/GenBank/DDBJ databases">
        <title>The complete chromosome of Desulfohalobium retbaense DSM 5692.</title>
        <authorList>
            <consortium name="US DOE Joint Genome Institute (JGI-PGF)"/>
            <person name="Lucas S."/>
            <person name="Copeland A."/>
            <person name="Lapidus A."/>
            <person name="Glavina del Rio T."/>
            <person name="Dalin E."/>
            <person name="Tice H."/>
            <person name="Bruce D."/>
            <person name="Goodwin L."/>
            <person name="Pitluck S."/>
            <person name="Kyrpides N."/>
            <person name="Mavromatis K."/>
            <person name="Ivanova N."/>
            <person name="Mikhailova N."/>
            <person name="Munk A.C."/>
            <person name="Brettin T."/>
            <person name="Detter J.C."/>
            <person name="Han C."/>
            <person name="Tapia R."/>
            <person name="Larimer F."/>
            <person name="Land M."/>
            <person name="Hauser L."/>
            <person name="Markowitz V."/>
            <person name="Cheng J.-F."/>
            <person name="Hugenholtz P."/>
            <person name="Woyke T."/>
            <person name="Wu D."/>
            <person name="Spring S."/>
            <person name="Klenk H.-P."/>
            <person name="Eisen J.A."/>
        </authorList>
    </citation>
    <scope>NUCLEOTIDE SEQUENCE [LARGE SCALE GENOMIC DNA]</scope>
    <source>
        <strain evidence="11">DSM 5692</strain>
    </source>
</reference>
<evidence type="ECO:0000313" key="10">
    <source>
        <dbReference type="EMBL" id="ACV69132.1"/>
    </source>
</evidence>
<keyword evidence="4 7" id="KW-0238">DNA-binding</keyword>
<dbReference type="PANTHER" id="PTHR48111:SF21">
    <property type="entry name" value="DNA-BINDING DUAL MASTER TRANSCRIPTIONAL REGULATOR RPAA"/>
    <property type="match status" value="1"/>
</dbReference>
<keyword evidence="11" id="KW-1185">Reference proteome</keyword>
<keyword evidence="3" id="KW-0805">Transcription regulation</keyword>
<dbReference type="KEGG" id="drt:Dret_1848"/>
<keyword evidence="1 6" id="KW-0597">Phosphoprotein</keyword>
<dbReference type="Pfam" id="PF00072">
    <property type="entry name" value="Response_reg"/>
    <property type="match status" value="1"/>
</dbReference>
<evidence type="ECO:0000256" key="2">
    <source>
        <dbReference type="ARBA" id="ARBA00023012"/>
    </source>
</evidence>
<dbReference type="FunFam" id="3.40.50.2300:FF:000001">
    <property type="entry name" value="DNA-binding response regulator PhoB"/>
    <property type="match status" value="1"/>
</dbReference>
<dbReference type="SMART" id="SM00448">
    <property type="entry name" value="REC"/>
    <property type="match status" value="1"/>
</dbReference>
<dbReference type="STRING" id="485915.Dret_1848"/>
<dbReference type="RefSeq" id="WP_015752275.1">
    <property type="nucleotide sequence ID" value="NC_013223.1"/>
</dbReference>
<dbReference type="SUPFAM" id="SSF52172">
    <property type="entry name" value="CheY-like"/>
    <property type="match status" value="1"/>
</dbReference>
<dbReference type="EMBL" id="CP001734">
    <property type="protein sequence ID" value="ACV69132.1"/>
    <property type="molecule type" value="Genomic_DNA"/>
</dbReference>
<dbReference type="Proteomes" id="UP000001052">
    <property type="component" value="Chromosome"/>
</dbReference>
<evidence type="ECO:0000256" key="4">
    <source>
        <dbReference type="ARBA" id="ARBA00023125"/>
    </source>
</evidence>
<gene>
    <name evidence="10" type="ordered locus">Dret_1848</name>
</gene>
<dbReference type="GO" id="GO:0000156">
    <property type="term" value="F:phosphorelay response regulator activity"/>
    <property type="evidence" value="ECO:0007669"/>
    <property type="project" value="TreeGrafter"/>
</dbReference>
<sequence length="236" mass="27175">MVRAPESRILLVEDEESLAVGLQFNLQQEGYVVERAVDGREALTLFAAQEFDLIILDLMLPYVDGYEVAREVRAVSPQLPILMLTARTTAKDRIQGLEAGADDYLTKPFHLKELLLRVQGMLKRKQWYQDVTQQEPVVRFGENTVNFATLRAQTRKEEFQLTAREAMVLKYLIEHEGRVVSRKELLENVWQVEGTVQTRTVDAFIARLRKYFEADPKHPEFITSVREVGYQFLSGA</sequence>
<dbReference type="InterPro" id="IPR039420">
    <property type="entry name" value="WalR-like"/>
</dbReference>
<proteinExistence type="predicted"/>
<protein>
    <submittedName>
        <fullName evidence="10">Two component transcriptional regulator, winged helix family</fullName>
    </submittedName>
</protein>
<dbReference type="InterPro" id="IPR016032">
    <property type="entry name" value="Sig_transdc_resp-reg_C-effctor"/>
</dbReference>
<dbReference type="SUPFAM" id="SSF46894">
    <property type="entry name" value="C-terminal effector domain of the bipartite response regulators"/>
    <property type="match status" value="1"/>
</dbReference>
<feature type="domain" description="Response regulatory" evidence="8">
    <location>
        <begin position="8"/>
        <end position="122"/>
    </location>
</feature>
<feature type="domain" description="OmpR/PhoB-type" evidence="9">
    <location>
        <begin position="135"/>
        <end position="234"/>
    </location>
</feature>
<dbReference type="InterPro" id="IPR036388">
    <property type="entry name" value="WH-like_DNA-bd_sf"/>
</dbReference>
<dbReference type="eggNOG" id="COG0745">
    <property type="taxonomic scope" value="Bacteria"/>
</dbReference>
<dbReference type="PANTHER" id="PTHR48111">
    <property type="entry name" value="REGULATOR OF RPOS"/>
    <property type="match status" value="1"/>
</dbReference>
<evidence type="ECO:0000259" key="9">
    <source>
        <dbReference type="PROSITE" id="PS51755"/>
    </source>
</evidence>
<evidence type="ECO:0000259" key="8">
    <source>
        <dbReference type="PROSITE" id="PS50110"/>
    </source>
</evidence>
<evidence type="ECO:0000256" key="7">
    <source>
        <dbReference type="PROSITE-ProRule" id="PRU01091"/>
    </source>
</evidence>